<dbReference type="InterPro" id="IPR036866">
    <property type="entry name" value="RibonucZ/Hydroxyglut_hydro"/>
</dbReference>
<feature type="domain" description="Metallo-beta-lactamase" evidence="2">
    <location>
        <begin position="22"/>
        <end position="223"/>
    </location>
</feature>
<protein>
    <submittedName>
        <fullName evidence="3">MBL fold metallo-hydrolase</fullName>
    </submittedName>
</protein>
<gene>
    <name evidence="3" type="ORF">LXN57_21870</name>
</gene>
<reference evidence="3 4" key="1">
    <citation type="submission" date="2022-06" db="EMBL/GenBank/DDBJ databases">
        <title>Actinoplanes abujensis sp. nov., isolated from Nigerian arid soil.</title>
        <authorList>
            <person name="Ding P."/>
        </authorList>
    </citation>
    <scope>NUCLEOTIDE SEQUENCE [LARGE SCALE GENOMIC DNA]</scope>
    <source>
        <strain evidence="4">TRM88002</strain>
    </source>
</reference>
<dbReference type="Pfam" id="PF12706">
    <property type="entry name" value="Lactamase_B_2"/>
    <property type="match status" value="1"/>
</dbReference>
<comment type="caution">
    <text evidence="3">The sequence shown here is derived from an EMBL/GenBank/DDBJ whole genome shotgun (WGS) entry which is preliminary data.</text>
</comment>
<dbReference type="SUPFAM" id="SSF56281">
    <property type="entry name" value="Metallo-hydrolase/oxidoreductase"/>
    <property type="match status" value="1"/>
</dbReference>
<dbReference type="PANTHER" id="PTHR43546:SF7">
    <property type="entry name" value="METALLO-BETA-LACTAMASE DOMAIN-CONTAINING PROTEIN"/>
    <property type="match status" value="1"/>
</dbReference>
<dbReference type="Proteomes" id="UP001523216">
    <property type="component" value="Unassembled WGS sequence"/>
</dbReference>
<dbReference type="InterPro" id="IPR001279">
    <property type="entry name" value="Metallo-B-lactamas"/>
</dbReference>
<feature type="region of interest" description="Disordered" evidence="1">
    <location>
        <begin position="269"/>
        <end position="288"/>
    </location>
</feature>
<sequence>MHASVTFIGNATTLLRLGNFTLLTDPAFGPAGSRVHLGYGAWTKRVRDPILDALAGTAVDGILLSHLHGDHFDAAARRWVEPTLPILTTPSACRRLRRRRHLAVRGLPAWECFEWTRDRQRLRVTAAPGRHGPGLADRLLPEVMGSVVELEVDGRLALRVYITGDTLMHDALEQVPRRFGEVDAMLIHLGGTRLLGMLLTMDDRQGADLTSLIRPGLTVPIHYDDYQVMKSPLSDFVTRAEQQGLTGITPIVRGGTLPLPLRDGFGSRHAEQRAMPQVNSMPRVEPDR</sequence>
<dbReference type="Gene3D" id="3.60.15.10">
    <property type="entry name" value="Ribonuclease Z/Hydroxyacylglutathione hydrolase-like"/>
    <property type="match status" value="1"/>
</dbReference>
<evidence type="ECO:0000256" key="1">
    <source>
        <dbReference type="SAM" id="MobiDB-lite"/>
    </source>
</evidence>
<dbReference type="InterPro" id="IPR050114">
    <property type="entry name" value="UPF0173_UPF0282_UlaG_hydrolase"/>
</dbReference>
<dbReference type="PANTHER" id="PTHR43546">
    <property type="entry name" value="UPF0173 METAL-DEPENDENT HYDROLASE MJ1163-RELATED"/>
    <property type="match status" value="1"/>
</dbReference>
<evidence type="ECO:0000313" key="4">
    <source>
        <dbReference type="Proteomes" id="UP001523216"/>
    </source>
</evidence>
<evidence type="ECO:0000313" key="3">
    <source>
        <dbReference type="EMBL" id="MCM4080231.1"/>
    </source>
</evidence>
<accession>A0ABT0Y2J6</accession>
<evidence type="ECO:0000259" key="2">
    <source>
        <dbReference type="Pfam" id="PF12706"/>
    </source>
</evidence>
<organism evidence="3 4">
    <name type="scientific">Paractinoplanes hotanensis</name>
    <dbReference type="NCBI Taxonomy" id="2906497"/>
    <lineage>
        <taxon>Bacteria</taxon>
        <taxon>Bacillati</taxon>
        <taxon>Actinomycetota</taxon>
        <taxon>Actinomycetes</taxon>
        <taxon>Micromonosporales</taxon>
        <taxon>Micromonosporaceae</taxon>
        <taxon>Paractinoplanes</taxon>
    </lineage>
</organism>
<proteinExistence type="predicted"/>
<dbReference type="RefSeq" id="WP_251800034.1">
    <property type="nucleotide sequence ID" value="NZ_JAMQOL010000030.1"/>
</dbReference>
<name>A0ABT0Y2J6_9ACTN</name>
<dbReference type="EMBL" id="JAMQOL010000030">
    <property type="protein sequence ID" value="MCM4080231.1"/>
    <property type="molecule type" value="Genomic_DNA"/>
</dbReference>
<keyword evidence="4" id="KW-1185">Reference proteome</keyword>